<gene>
    <name evidence="2" type="ORF">SAC12_037</name>
</gene>
<reference evidence="2 3" key="1">
    <citation type="submission" date="2015-11" db="EMBL/GenBank/DDBJ databases">
        <title>Lactobacillus brevis bacteriophage SA-C12: a mosaic Myoviridae member.</title>
        <authorList>
            <person name="Mahony J."/>
        </authorList>
    </citation>
    <scope>NUCLEOTIDE SEQUENCE [LARGE SCALE GENOMIC DNA]</scope>
</reference>
<dbReference type="InterPro" id="IPR019096">
    <property type="entry name" value="YopX_protein"/>
</dbReference>
<organism evidence="2 3">
    <name type="scientific">Lactobacillus phage SA-C12</name>
    <dbReference type="NCBI Taxonomy" id="1755697"/>
    <lineage>
        <taxon>Viruses</taxon>
        <taxon>Duplodnaviria</taxon>
        <taxon>Heunggongvirae</taxon>
        <taxon>Uroviricota</taxon>
        <taxon>Caudoviricetes</taxon>
        <taxon>Tybeckvirinae</taxon>
        <taxon>Lenusvirus</taxon>
        <taxon>Lenusvirus SAC12</taxon>
    </lineage>
</organism>
<dbReference type="SUPFAM" id="SSF159006">
    <property type="entry name" value="YopX-like"/>
    <property type="match status" value="1"/>
</dbReference>
<dbReference type="InterPro" id="IPR010024">
    <property type="entry name" value="CHP16711"/>
</dbReference>
<keyword evidence="3" id="KW-1185">Reference proteome</keyword>
<protein>
    <submittedName>
        <fullName evidence="2">Putative sensor protein</fullName>
    </submittedName>
</protein>
<accession>A0A1I9KKE3</accession>
<dbReference type="NCBIfam" id="TIGR01671">
    <property type="entry name" value="phage_TIGR01671"/>
    <property type="match status" value="1"/>
</dbReference>
<sequence length="151" mass="16953">MIKFRGVPLDDYSHDANVDFDGTFIYGNYEKVGDDVLISSGKFDLEGVSVPDLFAKVDPKTVGQFTGLKDINGKEIYENDIIHFGSIWCVGDECDPREEEHIGAVKYRTDCASYEVNCNGQIFPLMEVINFDGYSVQGNVHENPDLLEEDK</sequence>
<dbReference type="EMBL" id="KU052488">
    <property type="protein sequence ID" value="ALY06859.1"/>
    <property type="molecule type" value="Genomic_DNA"/>
</dbReference>
<dbReference type="InterPro" id="IPR023385">
    <property type="entry name" value="YopX-like_C"/>
</dbReference>
<proteinExistence type="predicted"/>
<name>A0A1I9KKE3_9CAUD</name>
<dbReference type="Proteomes" id="UP000223158">
    <property type="component" value="Segment"/>
</dbReference>
<dbReference type="Pfam" id="PF09643">
    <property type="entry name" value="YopX"/>
    <property type="match status" value="1"/>
</dbReference>
<evidence type="ECO:0000313" key="3">
    <source>
        <dbReference type="Proteomes" id="UP000223158"/>
    </source>
</evidence>
<evidence type="ECO:0000259" key="1">
    <source>
        <dbReference type="Pfam" id="PF09643"/>
    </source>
</evidence>
<dbReference type="Gene3D" id="2.30.30.290">
    <property type="entry name" value="YopX-like domains"/>
    <property type="match status" value="1"/>
</dbReference>
<feature type="domain" description="YopX protein" evidence="1">
    <location>
        <begin position="57"/>
        <end position="148"/>
    </location>
</feature>
<evidence type="ECO:0000313" key="2">
    <source>
        <dbReference type="EMBL" id="ALY06859.1"/>
    </source>
</evidence>